<keyword evidence="2" id="KW-0285">Flavoprotein</keyword>
<dbReference type="InterPro" id="IPR036188">
    <property type="entry name" value="FAD/NAD-bd_sf"/>
</dbReference>
<dbReference type="Pfam" id="PF21162">
    <property type="entry name" value="ETFQO_UQ-bd"/>
    <property type="match status" value="1"/>
</dbReference>
<dbReference type="Gene3D" id="3.50.50.60">
    <property type="entry name" value="FAD/NAD(P)-binding domain"/>
    <property type="match status" value="3"/>
</dbReference>
<gene>
    <name evidence="6" type="ORF">METZ01_LOCUS225571</name>
</gene>
<sequence>MDEIKRESMKYDVVIVGAGPAGLSTAIKLRGLSKDISICVVEKGSEIGAHILSGNVLDPKSLNELIPDWKEKGAPLKTKVSRDSVRFLLNKSITLPVPLFFTPTFKNHGNYIISLGNLCRWLANQAEALDIDIFPGFTASNLIYKDNKVRGIVTGDMGISSEGEKKDSFEPGIELVAKITVLAEGCRGHLGKQVIKEFNLQENKDPQHYGIGFKEIWDLDPELHEEGLVIHTLGWPSKGTVSGSYFYHGEKNQGYIGYVVPLDYSNPHLSPYDEFQQWKHQRSISKYLTNATRVSYGARALVKGGYQSRPKMNFPGGLLIGDDAGTLNFPRIKGT</sequence>
<dbReference type="InterPro" id="IPR049398">
    <property type="entry name" value="ETF-QO/FixC_UQ-bd"/>
</dbReference>
<keyword evidence="3" id="KW-0274">FAD</keyword>
<dbReference type="EMBL" id="UINC01054701">
    <property type="protein sequence ID" value="SVB72717.1"/>
    <property type="molecule type" value="Genomic_DNA"/>
</dbReference>
<feature type="non-terminal residue" evidence="6">
    <location>
        <position position="335"/>
    </location>
</feature>
<dbReference type="PANTHER" id="PTHR10617:SF107">
    <property type="entry name" value="ELECTRON TRANSFER FLAVOPROTEIN-UBIQUINONE OXIDOREDUCTASE, MITOCHONDRIAL"/>
    <property type="match status" value="1"/>
</dbReference>
<evidence type="ECO:0000256" key="1">
    <source>
        <dbReference type="ARBA" id="ARBA00001974"/>
    </source>
</evidence>
<evidence type="ECO:0000256" key="4">
    <source>
        <dbReference type="ARBA" id="ARBA00023002"/>
    </source>
</evidence>
<evidence type="ECO:0000256" key="2">
    <source>
        <dbReference type="ARBA" id="ARBA00022630"/>
    </source>
</evidence>
<organism evidence="6">
    <name type="scientific">marine metagenome</name>
    <dbReference type="NCBI Taxonomy" id="408172"/>
    <lineage>
        <taxon>unclassified sequences</taxon>
        <taxon>metagenomes</taxon>
        <taxon>ecological metagenomes</taxon>
    </lineage>
</organism>
<dbReference type="InterPro" id="IPR040156">
    <property type="entry name" value="ETF-QO"/>
</dbReference>
<dbReference type="GO" id="GO:0004174">
    <property type="term" value="F:electron-transferring-flavoprotein dehydrogenase activity"/>
    <property type="evidence" value="ECO:0007669"/>
    <property type="project" value="InterPro"/>
</dbReference>
<dbReference type="AlphaFoldDB" id="A0A382GDN3"/>
<name>A0A382GDN3_9ZZZZ</name>
<evidence type="ECO:0000256" key="3">
    <source>
        <dbReference type="ARBA" id="ARBA00022827"/>
    </source>
</evidence>
<dbReference type="PANTHER" id="PTHR10617">
    <property type="entry name" value="ELECTRON TRANSFER FLAVOPROTEIN-UBIQUINONE OXIDOREDUCTASE"/>
    <property type="match status" value="1"/>
</dbReference>
<reference evidence="6" key="1">
    <citation type="submission" date="2018-05" db="EMBL/GenBank/DDBJ databases">
        <authorList>
            <person name="Lanie J.A."/>
            <person name="Ng W.-L."/>
            <person name="Kazmierczak K.M."/>
            <person name="Andrzejewski T.M."/>
            <person name="Davidsen T.M."/>
            <person name="Wayne K.J."/>
            <person name="Tettelin H."/>
            <person name="Glass J.I."/>
            <person name="Rusch D."/>
            <person name="Podicherti R."/>
            <person name="Tsui H.-C.T."/>
            <person name="Winkler M.E."/>
        </authorList>
    </citation>
    <scope>NUCLEOTIDE SEQUENCE</scope>
</reference>
<proteinExistence type="predicted"/>
<feature type="domain" description="ETF-QO/FixC ubiquinone-binding" evidence="5">
    <location>
        <begin position="209"/>
        <end position="301"/>
    </location>
</feature>
<protein>
    <recommendedName>
        <fullName evidence="5">ETF-QO/FixC ubiquinone-binding domain-containing protein</fullName>
    </recommendedName>
</protein>
<comment type="cofactor">
    <cofactor evidence="1">
        <name>FAD</name>
        <dbReference type="ChEBI" id="CHEBI:57692"/>
    </cofactor>
</comment>
<evidence type="ECO:0000259" key="5">
    <source>
        <dbReference type="Pfam" id="PF21162"/>
    </source>
</evidence>
<dbReference type="SUPFAM" id="SSF51905">
    <property type="entry name" value="FAD/NAD(P)-binding domain"/>
    <property type="match status" value="1"/>
</dbReference>
<accession>A0A382GDN3</accession>
<keyword evidence="4" id="KW-0560">Oxidoreductase</keyword>
<evidence type="ECO:0000313" key="6">
    <source>
        <dbReference type="EMBL" id="SVB72717.1"/>
    </source>
</evidence>
<dbReference type="Pfam" id="PF13450">
    <property type="entry name" value="NAD_binding_8"/>
    <property type="match status" value="1"/>
</dbReference>
<dbReference type="PRINTS" id="PR00420">
    <property type="entry name" value="RNGMNOXGNASE"/>
</dbReference>